<protein>
    <submittedName>
        <fullName evidence="2">Hypothetical_protein</fullName>
    </submittedName>
</protein>
<sequence>MLKITRKKNVRRLEFVENFDNSQLFIYDCKNMVSTLNNKQISYFHVQDCDLKSIEGLQLENLVVQGFVYFSNIRTLRRPHVQKSKQNPHPTRYQNICEMEIYQNSQKLNKIKNFTIKIKNYKPNVKMKFLNSKNDIDYEYTRQRYRPITYIFEIRSIITL</sequence>
<comment type="caution">
    <text evidence="1">The sequence shown here is derived from an EMBL/GenBank/DDBJ whole genome shotgun (WGS) entry which is preliminary data.</text>
</comment>
<keyword evidence="3" id="KW-1185">Reference proteome</keyword>
<evidence type="ECO:0000313" key="1">
    <source>
        <dbReference type="EMBL" id="CAI9974505.1"/>
    </source>
</evidence>
<evidence type="ECO:0000313" key="2">
    <source>
        <dbReference type="EMBL" id="CAL6079414.1"/>
    </source>
</evidence>
<accession>A0AA86RBQ8</accession>
<gene>
    <name evidence="2" type="ORF">HINF_LOCUS59373</name>
    <name evidence="1" type="ORF">HINF_LOCUS62150</name>
</gene>
<dbReference type="EMBL" id="CAXDID020000340">
    <property type="protein sequence ID" value="CAL6079414.1"/>
    <property type="molecule type" value="Genomic_DNA"/>
</dbReference>
<reference evidence="2 3" key="2">
    <citation type="submission" date="2024-07" db="EMBL/GenBank/DDBJ databases">
        <authorList>
            <person name="Akdeniz Z."/>
        </authorList>
    </citation>
    <scope>NUCLEOTIDE SEQUENCE [LARGE SCALE GENOMIC DNA]</scope>
</reference>
<organism evidence="1">
    <name type="scientific">Hexamita inflata</name>
    <dbReference type="NCBI Taxonomy" id="28002"/>
    <lineage>
        <taxon>Eukaryota</taxon>
        <taxon>Metamonada</taxon>
        <taxon>Diplomonadida</taxon>
        <taxon>Hexamitidae</taxon>
        <taxon>Hexamitinae</taxon>
        <taxon>Hexamita</taxon>
    </lineage>
</organism>
<name>A0AA86RBQ8_9EUKA</name>
<dbReference type="EMBL" id="CATOUU010001149">
    <property type="protein sequence ID" value="CAI9974505.1"/>
    <property type="molecule type" value="Genomic_DNA"/>
</dbReference>
<reference evidence="1" key="1">
    <citation type="submission" date="2023-06" db="EMBL/GenBank/DDBJ databases">
        <authorList>
            <person name="Kurt Z."/>
        </authorList>
    </citation>
    <scope>NUCLEOTIDE SEQUENCE</scope>
</reference>
<proteinExistence type="predicted"/>
<dbReference type="Proteomes" id="UP001642409">
    <property type="component" value="Unassembled WGS sequence"/>
</dbReference>
<dbReference type="AlphaFoldDB" id="A0AA86RBQ8"/>
<evidence type="ECO:0000313" key="3">
    <source>
        <dbReference type="Proteomes" id="UP001642409"/>
    </source>
</evidence>